<dbReference type="AlphaFoldDB" id="A0A917I784"/>
<evidence type="ECO:0000313" key="7">
    <source>
        <dbReference type="EMBL" id="GGH21447.1"/>
    </source>
</evidence>
<evidence type="ECO:0000256" key="1">
    <source>
        <dbReference type="ARBA" id="ARBA00004141"/>
    </source>
</evidence>
<accession>A0A917I784</accession>
<dbReference type="PANTHER" id="PTHR37422">
    <property type="entry name" value="TEICHURONIC ACID BIOSYNTHESIS PROTEIN TUAE"/>
    <property type="match status" value="1"/>
</dbReference>
<feature type="transmembrane region" description="Helical" evidence="5">
    <location>
        <begin position="177"/>
        <end position="194"/>
    </location>
</feature>
<evidence type="ECO:0000313" key="8">
    <source>
        <dbReference type="Proteomes" id="UP000603912"/>
    </source>
</evidence>
<evidence type="ECO:0000259" key="6">
    <source>
        <dbReference type="Pfam" id="PF04932"/>
    </source>
</evidence>
<feature type="transmembrane region" description="Helical" evidence="5">
    <location>
        <begin position="75"/>
        <end position="93"/>
    </location>
</feature>
<keyword evidence="2 5" id="KW-0812">Transmembrane</keyword>
<evidence type="ECO:0000256" key="4">
    <source>
        <dbReference type="ARBA" id="ARBA00023136"/>
    </source>
</evidence>
<dbReference type="PANTHER" id="PTHR37422:SF21">
    <property type="entry name" value="EXOQ-LIKE PROTEIN"/>
    <property type="match status" value="1"/>
</dbReference>
<dbReference type="InterPro" id="IPR051533">
    <property type="entry name" value="WaaL-like"/>
</dbReference>
<feature type="transmembrane region" description="Helical" evidence="5">
    <location>
        <begin position="330"/>
        <end position="358"/>
    </location>
</feature>
<keyword evidence="8" id="KW-1185">Reference proteome</keyword>
<evidence type="ECO:0000256" key="3">
    <source>
        <dbReference type="ARBA" id="ARBA00022989"/>
    </source>
</evidence>
<dbReference type="EMBL" id="BMES01000002">
    <property type="protein sequence ID" value="GGH21447.1"/>
    <property type="molecule type" value="Genomic_DNA"/>
</dbReference>
<feature type="transmembrane region" description="Helical" evidence="5">
    <location>
        <begin position="134"/>
        <end position="157"/>
    </location>
</feature>
<keyword evidence="3 5" id="KW-1133">Transmembrane helix</keyword>
<feature type="transmembrane region" description="Helical" evidence="5">
    <location>
        <begin position="32"/>
        <end position="63"/>
    </location>
</feature>
<reference evidence="7" key="2">
    <citation type="submission" date="2020-09" db="EMBL/GenBank/DDBJ databases">
        <authorList>
            <person name="Sun Q."/>
            <person name="Zhou Y."/>
        </authorList>
    </citation>
    <scope>NUCLEOTIDE SEQUENCE</scope>
    <source>
        <strain evidence="7">CGMCC 1.12214</strain>
    </source>
</reference>
<feature type="transmembrane region" description="Helical" evidence="5">
    <location>
        <begin position="223"/>
        <end position="240"/>
    </location>
</feature>
<keyword evidence="4 5" id="KW-0472">Membrane</keyword>
<evidence type="ECO:0000256" key="5">
    <source>
        <dbReference type="SAM" id="Phobius"/>
    </source>
</evidence>
<name>A0A917I784_9HYPH</name>
<evidence type="ECO:0000256" key="2">
    <source>
        <dbReference type="ARBA" id="ARBA00022692"/>
    </source>
</evidence>
<comment type="subcellular location">
    <subcellularLocation>
        <location evidence="1">Membrane</location>
        <topology evidence="1">Multi-pass membrane protein</topology>
    </subcellularLocation>
</comment>
<protein>
    <recommendedName>
        <fullName evidence="6">O-antigen ligase-related domain-containing protein</fullName>
    </recommendedName>
</protein>
<sequence>MTFAPAHSGIAPAPFAYTARRGPPVAAVQNGILRLLVLCGAIVFIEPSPFEVVFTLAGLVMLLTGFRLPRESIPLIVLLTLFNLGGAISLTEVTEDQKAVIFTAVSVYMLAVTLFFVIIMMDRTHERVALIQRAQILAAVIAAIAGTLGYFNVAGLSSLFTAFSGTRASGMFKDPNVFGPFIAVGATFLFHGVVSGRTRHVTLSVLTLVFLSFAVLISFSRGAWGVMGLSLAMVVGLNLLTSRSWAQRRRIAWVTSLFLLCGLVAGAAVLTNRSMANMLEERAVLLQSYDSGETGRFGNQKRSIPLLLDLPNGFGPLQFDKRFGENPHNVFIFAFSSYGWLGGISYLSFVIITCVIGWRMAFQRTPFQHDAIALWCCLFPQIAQGFQIDTDHWRHFWMLSGMVWGLAIMASRWKAANAPAQPHASVSNSRA</sequence>
<feature type="domain" description="O-antigen ligase-related" evidence="6">
    <location>
        <begin position="207"/>
        <end position="347"/>
    </location>
</feature>
<dbReference type="Proteomes" id="UP000603912">
    <property type="component" value="Unassembled WGS sequence"/>
</dbReference>
<feature type="transmembrane region" description="Helical" evidence="5">
    <location>
        <begin position="99"/>
        <end position="122"/>
    </location>
</feature>
<proteinExistence type="predicted"/>
<dbReference type="RefSeq" id="WP_188518156.1">
    <property type="nucleotide sequence ID" value="NZ_BMES01000002.1"/>
</dbReference>
<organism evidence="7 8">
    <name type="scientific">Alsobacter metallidurans</name>
    <dbReference type="NCBI Taxonomy" id="340221"/>
    <lineage>
        <taxon>Bacteria</taxon>
        <taxon>Pseudomonadati</taxon>
        <taxon>Pseudomonadota</taxon>
        <taxon>Alphaproteobacteria</taxon>
        <taxon>Hyphomicrobiales</taxon>
        <taxon>Alsobacteraceae</taxon>
        <taxon>Alsobacter</taxon>
    </lineage>
</organism>
<reference evidence="7" key="1">
    <citation type="journal article" date="2014" name="Int. J. Syst. Evol. Microbiol.">
        <title>Complete genome sequence of Corynebacterium casei LMG S-19264T (=DSM 44701T), isolated from a smear-ripened cheese.</title>
        <authorList>
            <consortium name="US DOE Joint Genome Institute (JGI-PGF)"/>
            <person name="Walter F."/>
            <person name="Albersmeier A."/>
            <person name="Kalinowski J."/>
            <person name="Ruckert C."/>
        </authorList>
    </citation>
    <scope>NUCLEOTIDE SEQUENCE</scope>
    <source>
        <strain evidence="7">CGMCC 1.12214</strain>
    </source>
</reference>
<dbReference type="InterPro" id="IPR007016">
    <property type="entry name" value="O-antigen_ligase-rel_domated"/>
</dbReference>
<dbReference type="Pfam" id="PF04932">
    <property type="entry name" value="Wzy_C"/>
    <property type="match status" value="1"/>
</dbReference>
<gene>
    <name evidence="7" type="ORF">GCM10007036_25730</name>
</gene>
<feature type="transmembrane region" description="Helical" evidence="5">
    <location>
        <begin position="201"/>
        <end position="217"/>
    </location>
</feature>
<feature type="transmembrane region" description="Helical" evidence="5">
    <location>
        <begin position="252"/>
        <end position="270"/>
    </location>
</feature>
<dbReference type="GO" id="GO:0016020">
    <property type="term" value="C:membrane"/>
    <property type="evidence" value="ECO:0007669"/>
    <property type="project" value="UniProtKB-SubCell"/>
</dbReference>
<comment type="caution">
    <text evidence="7">The sequence shown here is derived from an EMBL/GenBank/DDBJ whole genome shotgun (WGS) entry which is preliminary data.</text>
</comment>